<reference evidence="3" key="1">
    <citation type="submission" date="2021-01" db="EMBL/GenBank/DDBJ databases">
        <authorList>
            <person name="Corre E."/>
            <person name="Pelletier E."/>
            <person name="Niang G."/>
            <person name="Scheremetjew M."/>
            <person name="Finn R."/>
            <person name="Kale V."/>
            <person name="Holt S."/>
            <person name="Cochrane G."/>
            <person name="Meng A."/>
            <person name="Brown T."/>
            <person name="Cohen L."/>
        </authorList>
    </citation>
    <scope>NUCLEOTIDE SEQUENCE</scope>
    <source>
        <strain evidence="3">CCMP3107</strain>
    </source>
</reference>
<evidence type="ECO:0000259" key="2">
    <source>
        <dbReference type="Pfam" id="PF04784"/>
    </source>
</evidence>
<name>A0A6V2SG00_HETAK</name>
<evidence type="ECO:0000256" key="1">
    <source>
        <dbReference type="SAM" id="SignalP"/>
    </source>
</evidence>
<sequence>MAVIRIFAPLYILLEFVTIAQCFSVGSAGSNNRYLSSFVGISAPYLFERKISTSTALGAQASNLVLNEVQACEDDSEGGLSDLDQQLRISIDNLYANFLDDMGEKVDYDALSKSEEFEDYKKKAALLESFDSSALSEDFRKAFFLNIYNCLVIHGLVELGEPKTWDDRLKLYSTVSYKIGGLVLTLDDIEHGVLRGNRAGGSHKEVPFPEGDPRAGLALTLDPRIHFALNCGAVSCPPIRFYEGEEIDDQLDLSTEAYLEDIEIEEHLSTVRLPKLLDWYGSDVSSTKSPEEILEWVVPFLYEEEKAEAVKKILKSGDLIVDFLPYNWDLND</sequence>
<dbReference type="EMBL" id="HBIU01031483">
    <property type="protein sequence ID" value="CAE0635792.1"/>
    <property type="molecule type" value="Transcribed_RNA"/>
</dbReference>
<dbReference type="Pfam" id="PF04784">
    <property type="entry name" value="DUF547"/>
    <property type="match status" value="1"/>
</dbReference>
<protein>
    <recommendedName>
        <fullName evidence="2">DUF547 domain-containing protein</fullName>
    </recommendedName>
</protein>
<accession>A0A6V2SG00</accession>
<gene>
    <name evidence="3" type="ORF">HAKA00212_LOCUS14538</name>
</gene>
<evidence type="ECO:0000313" key="3">
    <source>
        <dbReference type="EMBL" id="CAE0635792.1"/>
    </source>
</evidence>
<proteinExistence type="predicted"/>
<dbReference type="PANTHER" id="PTHR46361">
    <property type="entry name" value="ELECTRON CARRIER/ PROTEIN DISULFIDE OXIDOREDUCTASE"/>
    <property type="match status" value="1"/>
</dbReference>
<dbReference type="AlphaFoldDB" id="A0A6V2SG00"/>
<feature type="domain" description="DUF547" evidence="2">
    <location>
        <begin position="134"/>
        <end position="259"/>
    </location>
</feature>
<dbReference type="PANTHER" id="PTHR46361:SF3">
    <property type="entry name" value="ELECTRON CARRIER_ PROTEIN DISULFIDE OXIDOREDUCTASE"/>
    <property type="match status" value="1"/>
</dbReference>
<feature type="chain" id="PRO_5030160997" description="DUF547 domain-containing protein" evidence="1">
    <location>
        <begin position="23"/>
        <end position="332"/>
    </location>
</feature>
<organism evidence="3">
    <name type="scientific">Heterosigma akashiwo</name>
    <name type="common">Chromophytic alga</name>
    <name type="synonym">Heterosigma carterae</name>
    <dbReference type="NCBI Taxonomy" id="2829"/>
    <lineage>
        <taxon>Eukaryota</taxon>
        <taxon>Sar</taxon>
        <taxon>Stramenopiles</taxon>
        <taxon>Ochrophyta</taxon>
        <taxon>Raphidophyceae</taxon>
        <taxon>Chattonellales</taxon>
        <taxon>Chattonellaceae</taxon>
        <taxon>Heterosigma</taxon>
    </lineage>
</organism>
<feature type="signal peptide" evidence="1">
    <location>
        <begin position="1"/>
        <end position="22"/>
    </location>
</feature>
<keyword evidence="1" id="KW-0732">Signal</keyword>
<dbReference type="InterPro" id="IPR006869">
    <property type="entry name" value="DUF547"/>
</dbReference>